<evidence type="ECO:0000256" key="8">
    <source>
        <dbReference type="ARBA" id="ARBA00023204"/>
    </source>
</evidence>
<evidence type="ECO:0000313" key="14">
    <source>
        <dbReference type="EMBL" id="QHN42364.1"/>
    </source>
</evidence>
<dbReference type="CDD" id="cd09898">
    <property type="entry name" value="H3TH_53EXO"/>
    <property type="match status" value="1"/>
</dbReference>
<dbReference type="InterPro" id="IPR002421">
    <property type="entry name" value="5-3_exonuclease"/>
</dbReference>
<keyword evidence="8 11" id="KW-0234">DNA repair</keyword>
<evidence type="ECO:0000256" key="4">
    <source>
        <dbReference type="ARBA" id="ARBA00022705"/>
    </source>
</evidence>
<evidence type="ECO:0000256" key="9">
    <source>
        <dbReference type="ARBA" id="ARBA00049244"/>
    </source>
</evidence>
<dbReference type="InterPro" id="IPR002298">
    <property type="entry name" value="DNA_polymerase_A"/>
</dbReference>
<dbReference type="CDD" id="cd08637">
    <property type="entry name" value="DNA_pol_A_pol_I_C"/>
    <property type="match status" value="1"/>
</dbReference>
<dbReference type="EMBL" id="CP045921">
    <property type="protein sequence ID" value="QHN42364.1"/>
    <property type="molecule type" value="Genomic_DNA"/>
</dbReference>
<evidence type="ECO:0000256" key="5">
    <source>
        <dbReference type="ARBA" id="ARBA00022763"/>
    </source>
</evidence>
<dbReference type="Gene3D" id="3.30.420.10">
    <property type="entry name" value="Ribonuclease H-like superfamily/Ribonuclease H"/>
    <property type="match status" value="1"/>
</dbReference>
<dbReference type="Pfam" id="PF02739">
    <property type="entry name" value="5_3_exonuc_N"/>
    <property type="match status" value="1"/>
</dbReference>
<feature type="domain" description="5'-3' exonuclease" evidence="12">
    <location>
        <begin position="3"/>
        <end position="262"/>
    </location>
</feature>
<keyword evidence="11" id="KW-0269">Exonuclease</keyword>
<dbReference type="InterPro" id="IPR001098">
    <property type="entry name" value="DNA-dir_DNA_pol_A_palm_dom"/>
</dbReference>
<dbReference type="InterPro" id="IPR036397">
    <property type="entry name" value="RNaseH_sf"/>
</dbReference>
<evidence type="ECO:0000313" key="15">
    <source>
        <dbReference type="Proteomes" id="UP001059824"/>
    </source>
</evidence>
<dbReference type="AlphaFoldDB" id="A0A857MIG7"/>
<dbReference type="InterPro" id="IPR020046">
    <property type="entry name" value="5-3_exonucl_a-hlix_arch_N"/>
</dbReference>
<keyword evidence="6 11" id="KW-0239">DNA-directed DNA polymerase</keyword>
<evidence type="ECO:0000259" key="13">
    <source>
        <dbReference type="SMART" id="SM00482"/>
    </source>
</evidence>
<accession>A0A857MIG7</accession>
<dbReference type="SUPFAM" id="SSF56672">
    <property type="entry name" value="DNA/RNA polymerases"/>
    <property type="match status" value="1"/>
</dbReference>
<dbReference type="SMART" id="SM00482">
    <property type="entry name" value="POLAc"/>
    <property type="match status" value="1"/>
</dbReference>
<dbReference type="FunFam" id="1.20.1060.10:FF:000001">
    <property type="entry name" value="DNA polymerase I"/>
    <property type="match status" value="1"/>
</dbReference>
<sequence>MTKRLVLIDGMSVFYRGYFAMPGLSLPDGTPTGGVYGFASIAVEVIKKLEPDYVVVAWDKTKTATRKRKEIYPDYKAGRTRPPEDFFAQIPLLHELLASFGWPLIEMDDYEADDIIGTIAAAATAEDIETCVVSGDYDMMQLLNSHTSVYINKKGADMLRFTEAEFEEKYGVKLAQFVDYKALVGDSSDNIPGARGIGPKAAEKLLSEYDTIDDIYAHIDELKGAQKAKLEAARDEVYMSRELAKIWCDAPVYVDWDEADVHNTDLPAVATKLRELNFQSLIKRLPAHMQDVVPQGGLYIEHKIDSLSVEEWTDDIEIDEKVVLHVSEGEVWLSLNRSSVMRAPMAQVAAQTWQLLGMARVIGYDIKAALHGLDAAGIMTAIDTVHDVRQAAFLIDPLQRDRSLPALLGSEVDMSDAGDAAAALWSVYDSQVDAFTHKPKVADIAERFDFPLVRLLFDIERRGVKIDTARLHEMSKELGDEYQKLQQQMYDMVGYDFNIGSPAQLGEVLFTKLQLPTVGVKRGKTGYSTDQKTLDKLKGQHPVIDLIERTRELAKLKNTYVDALPELADEHGRLHTTFNQDVAATGRLSSTAPNLQNIPIRSELGRTIRTAFVAEPGNVLVSADYSQFELRLAAVLANDKELIEDFNNDVDIHTKTAAEVYGIPMGEVTKNQRRDAKVINFGVLYGMSPHGLAAATGMSFGEAKTFIDQYFALRAPIRKFIDDTLAKAESEGYAETYFGRRRPTPDVKSSNFMVRESAKRAAANMPIQGTEADLMKLAMLKVEQELGDSGMQILQIHDSILVETPKANAEKVGEILKTNMESIAPELPVKLKVDVSVGENWGLL</sequence>
<dbReference type="NCBIfam" id="TIGR00593">
    <property type="entry name" value="pola"/>
    <property type="match status" value="1"/>
</dbReference>
<evidence type="ECO:0000256" key="11">
    <source>
        <dbReference type="RuleBase" id="RU004460"/>
    </source>
</evidence>
<evidence type="ECO:0000256" key="2">
    <source>
        <dbReference type="ARBA" id="ARBA00022679"/>
    </source>
</evidence>
<dbReference type="GO" id="GO:0003887">
    <property type="term" value="F:DNA-directed DNA polymerase activity"/>
    <property type="evidence" value="ECO:0007669"/>
    <property type="project" value="UniProtKB-UniRule"/>
</dbReference>
<dbReference type="PRINTS" id="PR00868">
    <property type="entry name" value="DNAPOLI"/>
</dbReference>
<dbReference type="InterPro" id="IPR020045">
    <property type="entry name" value="DNA_polI_H3TH"/>
</dbReference>
<dbReference type="Gene3D" id="1.10.150.20">
    <property type="entry name" value="5' to 3' exonuclease, C-terminal subdomain"/>
    <property type="match status" value="2"/>
</dbReference>
<keyword evidence="11" id="KW-0540">Nuclease</keyword>
<reference evidence="14" key="1">
    <citation type="journal article" date="2021" name="Nat. Microbiol.">
        <title>Cocultivation of an ultrasmall environmental parasitic bacterium with lytic ability against bacteria associated with wastewater foams.</title>
        <authorList>
            <person name="Batinovic S."/>
            <person name="Rose J.J.A."/>
            <person name="Ratcliffe J."/>
            <person name="Seviour R.J."/>
            <person name="Petrovski S."/>
        </authorList>
    </citation>
    <scope>NUCLEOTIDE SEQUENCE</scope>
    <source>
        <strain evidence="14">JR1</strain>
    </source>
</reference>
<keyword evidence="3 11" id="KW-0548">Nucleotidyltransferase</keyword>
<evidence type="ECO:0000256" key="10">
    <source>
        <dbReference type="NCBIfam" id="TIGR00593"/>
    </source>
</evidence>
<name>A0A857MIG7_9BACT</name>
<dbReference type="InterPro" id="IPR043502">
    <property type="entry name" value="DNA/RNA_pol_sf"/>
</dbReference>
<dbReference type="InterPro" id="IPR029060">
    <property type="entry name" value="PIN-like_dom_sf"/>
</dbReference>
<keyword evidence="2 11" id="KW-0808">Transferase</keyword>
<dbReference type="NCBIfam" id="NF004397">
    <property type="entry name" value="PRK05755.1"/>
    <property type="match status" value="1"/>
</dbReference>
<dbReference type="SUPFAM" id="SSF88723">
    <property type="entry name" value="PIN domain-like"/>
    <property type="match status" value="1"/>
</dbReference>
<evidence type="ECO:0000256" key="7">
    <source>
        <dbReference type="ARBA" id="ARBA00023125"/>
    </source>
</evidence>
<gene>
    <name evidence="11 14" type="primary">polA</name>
    <name evidence="14" type="ORF">GII36_00630</name>
</gene>
<dbReference type="Pfam" id="PF01367">
    <property type="entry name" value="5_3_exonuc"/>
    <property type="match status" value="1"/>
</dbReference>
<keyword evidence="4 11" id="KW-0235">DNA replication</keyword>
<evidence type="ECO:0000256" key="3">
    <source>
        <dbReference type="ARBA" id="ARBA00022695"/>
    </source>
</evidence>
<dbReference type="FunFam" id="1.10.150.20:FF:000003">
    <property type="entry name" value="DNA polymerase I"/>
    <property type="match status" value="1"/>
</dbReference>
<dbReference type="Pfam" id="PF00476">
    <property type="entry name" value="DNA_pol_A"/>
    <property type="match status" value="1"/>
</dbReference>
<dbReference type="InterPro" id="IPR036279">
    <property type="entry name" value="5-3_exonuclease_C_sf"/>
</dbReference>
<dbReference type="SMART" id="SM00475">
    <property type="entry name" value="53EXOc"/>
    <property type="match status" value="1"/>
</dbReference>
<dbReference type="EC" id="2.7.7.7" evidence="10 11"/>
<comment type="function">
    <text evidence="11">In addition to polymerase activity, this DNA polymerase exhibits 5'-3' exonuclease activity.</text>
</comment>
<dbReference type="RefSeq" id="WP_260763648.1">
    <property type="nucleotide sequence ID" value="NZ_CP045921.1"/>
</dbReference>
<comment type="similarity">
    <text evidence="1 11">Belongs to the DNA polymerase type-A family.</text>
</comment>
<dbReference type="InterPro" id="IPR018320">
    <property type="entry name" value="DNA_polymerase_1"/>
</dbReference>
<keyword evidence="15" id="KW-1185">Reference proteome</keyword>
<comment type="catalytic activity">
    <reaction evidence="9 11">
        <text>DNA(n) + a 2'-deoxyribonucleoside 5'-triphosphate = DNA(n+1) + diphosphate</text>
        <dbReference type="Rhea" id="RHEA:22508"/>
        <dbReference type="Rhea" id="RHEA-COMP:17339"/>
        <dbReference type="Rhea" id="RHEA-COMP:17340"/>
        <dbReference type="ChEBI" id="CHEBI:33019"/>
        <dbReference type="ChEBI" id="CHEBI:61560"/>
        <dbReference type="ChEBI" id="CHEBI:173112"/>
        <dbReference type="EC" id="2.7.7.7"/>
    </reaction>
</comment>
<evidence type="ECO:0000259" key="12">
    <source>
        <dbReference type="SMART" id="SM00475"/>
    </source>
</evidence>
<dbReference type="Gene3D" id="3.30.70.370">
    <property type="match status" value="1"/>
</dbReference>
<dbReference type="InterPro" id="IPR008918">
    <property type="entry name" value="HhH2"/>
</dbReference>
<dbReference type="InterPro" id="IPR019760">
    <property type="entry name" value="DNA-dir_DNA_pol_A_CS"/>
</dbReference>
<dbReference type="Gene3D" id="3.40.50.1010">
    <property type="entry name" value="5'-nuclease"/>
    <property type="match status" value="1"/>
</dbReference>
<feature type="domain" description="DNA-directed DNA polymerase family A palm" evidence="13">
    <location>
        <begin position="605"/>
        <end position="808"/>
    </location>
</feature>
<keyword evidence="5 11" id="KW-0227">DNA damage</keyword>
<dbReference type="SMART" id="SM00279">
    <property type="entry name" value="HhH2"/>
    <property type="match status" value="1"/>
</dbReference>
<dbReference type="CDD" id="cd09859">
    <property type="entry name" value="PIN_53EXO"/>
    <property type="match status" value="1"/>
</dbReference>
<keyword evidence="7 11" id="KW-0238">DNA-binding</keyword>
<dbReference type="PROSITE" id="PS00447">
    <property type="entry name" value="DNA_POLYMERASE_A"/>
    <property type="match status" value="1"/>
</dbReference>
<proteinExistence type="inferred from homology"/>
<organism evidence="14 15">
    <name type="scientific">Candidatus Mycosynbacter amalyticus</name>
    <dbReference type="NCBI Taxonomy" id="2665156"/>
    <lineage>
        <taxon>Bacteria</taxon>
        <taxon>Candidatus Saccharimonadota</taxon>
        <taxon>Candidatus Saccharimonadota incertae sedis</taxon>
        <taxon>Candidatus Mycosynbacter</taxon>
    </lineage>
</organism>
<dbReference type="Proteomes" id="UP001059824">
    <property type="component" value="Chromosome"/>
</dbReference>
<dbReference type="Gene3D" id="1.20.1060.10">
    <property type="entry name" value="Taq DNA Polymerase, Chain T, domain 4"/>
    <property type="match status" value="1"/>
</dbReference>
<keyword evidence="11" id="KW-0378">Hydrolase</keyword>
<dbReference type="GO" id="GO:0006261">
    <property type="term" value="P:DNA-templated DNA replication"/>
    <property type="evidence" value="ECO:0007669"/>
    <property type="project" value="UniProtKB-UniRule"/>
</dbReference>
<evidence type="ECO:0000256" key="1">
    <source>
        <dbReference type="ARBA" id="ARBA00007705"/>
    </source>
</evidence>
<dbReference type="GO" id="GO:0008409">
    <property type="term" value="F:5'-3' exonuclease activity"/>
    <property type="evidence" value="ECO:0007669"/>
    <property type="project" value="UniProtKB-UniRule"/>
</dbReference>
<dbReference type="SUPFAM" id="SSF47807">
    <property type="entry name" value="5' to 3' exonuclease, C-terminal subdomain"/>
    <property type="match status" value="1"/>
</dbReference>
<evidence type="ECO:0000256" key="6">
    <source>
        <dbReference type="ARBA" id="ARBA00022932"/>
    </source>
</evidence>
<protein>
    <recommendedName>
        <fullName evidence="10 11">DNA polymerase I</fullName>
        <ecNumber evidence="10 11">2.7.7.7</ecNumber>
    </recommendedName>
</protein>
<dbReference type="FunFam" id="1.10.150.20:FF:000002">
    <property type="entry name" value="DNA polymerase I"/>
    <property type="match status" value="1"/>
</dbReference>
<dbReference type="PANTHER" id="PTHR10133">
    <property type="entry name" value="DNA POLYMERASE I"/>
    <property type="match status" value="1"/>
</dbReference>
<dbReference type="KEGG" id="mama:GII36_00630"/>
<dbReference type="GO" id="GO:0006302">
    <property type="term" value="P:double-strand break repair"/>
    <property type="evidence" value="ECO:0007669"/>
    <property type="project" value="TreeGrafter"/>
</dbReference>
<dbReference type="PANTHER" id="PTHR10133:SF27">
    <property type="entry name" value="DNA POLYMERASE NU"/>
    <property type="match status" value="1"/>
</dbReference>
<dbReference type="GO" id="GO:0003677">
    <property type="term" value="F:DNA binding"/>
    <property type="evidence" value="ECO:0007669"/>
    <property type="project" value="UniProtKB-UniRule"/>
</dbReference>